<evidence type="ECO:0000256" key="3">
    <source>
        <dbReference type="SAM" id="MobiDB-lite"/>
    </source>
</evidence>
<feature type="region of interest" description="Disordered" evidence="3">
    <location>
        <begin position="522"/>
        <end position="561"/>
    </location>
</feature>
<dbReference type="PANTHER" id="PTHR33137:SF4">
    <property type="entry name" value="MEDIATOR OF RNA POLYMERASE II TRANSCRIPTION SUBUNIT 15A-RELATED"/>
    <property type="match status" value="1"/>
</dbReference>
<evidence type="ECO:0000313" key="5">
    <source>
        <dbReference type="Proteomes" id="UP000515123"/>
    </source>
</evidence>
<evidence type="ECO:0000256" key="2">
    <source>
        <dbReference type="ARBA" id="ARBA00023242"/>
    </source>
</evidence>
<organism evidence="5 6">
    <name type="scientific">Ananas comosus</name>
    <name type="common">Pineapple</name>
    <name type="synonym">Ananas ananas</name>
    <dbReference type="NCBI Taxonomy" id="4615"/>
    <lineage>
        <taxon>Eukaryota</taxon>
        <taxon>Viridiplantae</taxon>
        <taxon>Streptophyta</taxon>
        <taxon>Embryophyta</taxon>
        <taxon>Tracheophyta</taxon>
        <taxon>Spermatophyta</taxon>
        <taxon>Magnoliopsida</taxon>
        <taxon>Liliopsida</taxon>
        <taxon>Poales</taxon>
        <taxon>Bromeliaceae</taxon>
        <taxon>Bromelioideae</taxon>
        <taxon>Ananas</taxon>
    </lineage>
</organism>
<gene>
    <name evidence="6" type="primary">LOC109710397</name>
</gene>
<dbReference type="Pfam" id="PF16987">
    <property type="entry name" value="KIX_2"/>
    <property type="match status" value="1"/>
</dbReference>
<comment type="subcellular location">
    <subcellularLocation>
        <location evidence="1">Nucleus</location>
    </subcellularLocation>
</comment>
<dbReference type="GO" id="GO:0005634">
    <property type="term" value="C:nucleus"/>
    <property type="evidence" value="ECO:0007669"/>
    <property type="project" value="UniProtKB-SubCell"/>
</dbReference>
<keyword evidence="5" id="KW-1185">Reference proteome</keyword>
<sequence length="575" mass="62151">MEPIAAATADWRAQVPPSARQSVVDKIGEILLSRLHISEPERCKEIQRIAVRFEEQIFTIATSQSDYLKKVCLKLFSIELKTQHAPLTNSAMTDAAVVPESSIYPAHGIQSQVSCDMLLAHQASASLLQPHGADDQQKLIMWSQTSLPEVSLNALVGSTAENEHADGIDWQQEIYDKIKTMKELYFVELIELYKMIALKIQQVQQHDILETPGNLSDRAEKMKKFLEGILVILQLDKSDVQIALKDKLLLYEKEIMRILASHKRKVPAQQPQGQSQFLQPSLCAHTMPQQQPAEIPNSSVVSSSSMPVPSSSIQEETEKQFSNVASLPNAGQNGHQLTTLPPPALLMPGMSASSVLAEIACPNGNQPNIPTSVPCQASATETPLVQLLEVISQICVVGGERACEHVGSVRSGLRASGCAACFRLGVHILVQSANPEALCCAVNAIGSVVTMMDGMAVSAPFCGSRGALGEDLAAATYGSLQGRSFMSIDGNTAARKMKRDIDAMSLNNVSFVGGANDSSVQSYSPGASELVPTMKSHDKRKKTKVNHAPTEKYDQKNRGGGFDSSDAVWEHCVGA</sequence>
<dbReference type="RefSeq" id="XP_020088524.1">
    <property type="nucleotide sequence ID" value="XM_020232935.1"/>
</dbReference>
<feature type="compositionally biased region" description="Low complexity" evidence="3">
    <location>
        <begin position="296"/>
        <end position="310"/>
    </location>
</feature>
<dbReference type="InterPro" id="IPR044661">
    <property type="entry name" value="MED15a/b/c-like"/>
</dbReference>
<proteinExistence type="predicted"/>
<keyword evidence="2" id="KW-0539">Nucleus</keyword>
<reference evidence="5" key="1">
    <citation type="journal article" date="2015" name="Nat. Genet.">
        <title>The pineapple genome and the evolution of CAM photosynthesis.</title>
        <authorList>
            <person name="Ming R."/>
            <person name="VanBuren R."/>
            <person name="Wai C.M."/>
            <person name="Tang H."/>
            <person name="Schatz M.C."/>
            <person name="Bowers J.E."/>
            <person name="Lyons E."/>
            <person name="Wang M.L."/>
            <person name="Chen J."/>
            <person name="Biggers E."/>
            <person name="Zhang J."/>
            <person name="Huang L."/>
            <person name="Zhang L."/>
            <person name="Miao W."/>
            <person name="Zhang J."/>
            <person name="Ye Z."/>
            <person name="Miao C."/>
            <person name="Lin Z."/>
            <person name="Wang H."/>
            <person name="Zhou H."/>
            <person name="Yim W.C."/>
            <person name="Priest H.D."/>
            <person name="Zheng C."/>
            <person name="Woodhouse M."/>
            <person name="Edger P.P."/>
            <person name="Guyot R."/>
            <person name="Guo H.B."/>
            <person name="Guo H."/>
            <person name="Zheng G."/>
            <person name="Singh R."/>
            <person name="Sharma A."/>
            <person name="Min X."/>
            <person name="Zheng Y."/>
            <person name="Lee H."/>
            <person name="Gurtowski J."/>
            <person name="Sedlazeck F.J."/>
            <person name="Harkess A."/>
            <person name="McKain M.R."/>
            <person name="Liao Z."/>
            <person name="Fang J."/>
            <person name="Liu J."/>
            <person name="Zhang X."/>
            <person name="Zhang Q."/>
            <person name="Hu W."/>
            <person name="Qin Y."/>
            <person name="Wang K."/>
            <person name="Chen L.Y."/>
            <person name="Shirley N."/>
            <person name="Lin Y.R."/>
            <person name="Liu L.Y."/>
            <person name="Hernandez A.G."/>
            <person name="Wright C.L."/>
            <person name="Bulone V."/>
            <person name="Tuskan G.A."/>
            <person name="Heath K."/>
            <person name="Zee F."/>
            <person name="Moore P.H."/>
            <person name="Sunkar R."/>
            <person name="Leebens-Mack J.H."/>
            <person name="Mockler T."/>
            <person name="Bennetzen J.L."/>
            <person name="Freeling M."/>
            <person name="Sankoff D."/>
            <person name="Paterson A.H."/>
            <person name="Zhu X."/>
            <person name="Yang X."/>
            <person name="Smith J.A."/>
            <person name="Cushman J.C."/>
            <person name="Paull R.E."/>
            <person name="Yu Q."/>
        </authorList>
    </citation>
    <scope>NUCLEOTIDE SEQUENCE [LARGE SCALE GENOMIC DNA]</scope>
    <source>
        <strain evidence="5">cv. F153</strain>
    </source>
</reference>
<feature type="domain" description="Mediator complex subunit 15 KIX" evidence="4">
    <location>
        <begin position="9"/>
        <end position="85"/>
    </location>
</feature>
<name>A0A6P5EY85_ANACO</name>
<dbReference type="GO" id="GO:0031490">
    <property type="term" value="F:chromatin DNA binding"/>
    <property type="evidence" value="ECO:0007669"/>
    <property type="project" value="InterPro"/>
</dbReference>
<dbReference type="GeneID" id="109710397"/>
<dbReference type="Gene3D" id="1.10.246.20">
    <property type="entry name" value="Coactivator CBP, KIX domain"/>
    <property type="match status" value="1"/>
</dbReference>
<dbReference type="PANTHER" id="PTHR33137">
    <property type="entry name" value="MEDIATOR OF RNA POLYMERASE II TRANSCRIPTION SUBUNIT 15A-RELATED"/>
    <property type="match status" value="1"/>
</dbReference>
<dbReference type="GO" id="GO:0003713">
    <property type="term" value="F:transcription coactivator activity"/>
    <property type="evidence" value="ECO:0007669"/>
    <property type="project" value="InterPro"/>
</dbReference>
<dbReference type="SUPFAM" id="SSF47040">
    <property type="entry name" value="Kix domain of CBP (creb binding protein)"/>
    <property type="match status" value="1"/>
</dbReference>
<dbReference type="InterPro" id="IPR036546">
    <property type="entry name" value="MED15_KIX"/>
</dbReference>
<accession>A0A6P5EY85</accession>
<dbReference type="AlphaFoldDB" id="A0A6P5EY85"/>
<dbReference type="OrthoDB" id="609338at2759"/>
<feature type="region of interest" description="Disordered" evidence="3">
    <location>
        <begin position="290"/>
        <end position="310"/>
    </location>
</feature>
<dbReference type="Proteomes" id="UP000515123">
    <property type="component" value="Linkage group 1"/>
</dbReference>
<protein>
    <submittedName>
        <fullName evidence="6">Mediator of RNA polymerase II transcription subunit 15a-like isoform X1</fullName>
    </submittedName>
</protein>
<reference evidence="6" key="2">
    <citation type="submission" date="2025-08" db="UniProtKB">
        <authorList>
            <consortium name="RefSeq"/>
        </authorList>
    </citation>
    <scope>IDENTIFICATION</scope>
    <source>
        <tissue evidence="6">Leaf</tissue>
    </source>
</reference>
<evidence type="ECO:0000259" key="4">
    <source>
        <dbReference type="Pfam" id="PF16987"/>
    </source>
</evidence>
<evidence type="ECO:0000313" key="6">
    <source>
        <dbReference type="RefSeq" id="XP_020088524.1"/>
    </source>
</evidence>
<evidence type="ECO:0000256" key="1">
    <source>
        <dbReference type="ARBA" id="ARBA00004123"/>
    </source>
</evidence>
<dbReference type="InterPro" id="IPR036529">
    <property type="entry name" value="KIX_dom_sf"/>
</dbReference>